<name>B0E018_LACBS</name>
<protein>
    <submittedName>
        <fullName evidence="2">Predicted protein</fullName>
    </submittedName>
</protein>
<dbReference type="HOGENOM" id="CLU_2171525_0_0_1"/>
<feature type="compositionally biased region" description="Basic and acidic residues" evidence="1">
    <location>
        <begin position="27"/>
        <end position="41"/>
    </location>
</feature>
<dbReference type="AlphaFoldDB" id="B0E018"/>
<keyword evidence="3" id="KW-1185">Reference proteome</keyword>
<dbReference type="EMBL" id="DS547158">
    <property type="protein sequence ID" value="EDQ99820.1"/>
    <property type="molecule type" value="Genomic_DNA"/>
</dbReference>
<evidence type="ECO:0000313" key="3">
    <source>
        <dbReference type="Proteomes" id="UP000001194"/>
    </source>
</evidence>
<organism evidence="3">
    <name type="scientific">Laccaria bicolor (strain S238N-H82 / ATCC MYA-4686)</name>
    <name type="common">Bicoloured deceiver</name>
    <name type="synonym">Laccaria laccata var. bicolor</name>
    <dbReference type="NCBI Taxonomy" id="486041"/>
    <lineage>
        <taxon>Eukaryota</taxon>
        <taxon>Fungi</taxon>
        <taxon>Dikarya</taxon>
        <taxon>Basidiomycota</taxon>
        <taxon>Agaricomycotina</taxon>
        <taxon>Agaricomycetes</taxon>
        <taxon>Agaricomycetidae</taxon>
        <taxon>Agaricales</taxon>
        <taxon>Agaricineae</taxon>
        <taxon>Hydnangiaceae</taxon>
        <taxon>Laccaria</taxon>
    </lineage>
</organism>
<evidence type="ECO:0000313" key="2">
    <source>
        <dbReference type="EMBL" id="EDQ99820.1"/>
    </source>
</evidence>
<feature type="region of interest" description="Disordered" evidence="1">
    <location>
        <begin position="22"/>
        <end position="41"/>
    </location>
</feature>
<dbReference type="RefSeq" id="XP_001889512.1">
    <property type="nucleotide sequence ID" value="XM_001889477.1"/>
</dbReference>
<proteinExistence type="predicted"/>
<evidence type="ECO:0000256" key="1">
    <source>
        <dbReference type="SAM" id="MobiDB-lite"/>
    </source>
</evidence>
<accession>B0E018</accession>
<dbReference type="GeneID" id="6085182"/>
<dbReference type="InParanoid" id="B0E018"/>
<dbReference type="KEGG" id="lbc:LACBIDRAFT_334717"/>
<sequence>MPATHYAGLDISDPPSCTSTTYLATGHRLDNREPPKLDIHDRGTREDGLLVSTKSLRRVEIGVTIEQKPVAFYLNRFVGSGIDRIMDAHGPLGFRVSKNDETPSVKSWRL</sequence>
<gene>
    <name evidence="2" type="ORF">LACBIDRAFT_334717</name>
</gene>
<dbReference type="Proteomes" id="UP000001194">
    <property type="component" value="Unassembled WGS sequence"/>
</dbReference>
<reference evidence="2 3" key="1">
    <citation type="journal article" date="2008" name="Nature">
        <title>The genome of Laccaria bicolor provides insights into mycorrhizal symbiosis.</title>
        <authorList>
            <person name="Martin F."/>
            <person name="Aerts A."/>
            <person name="Ahren D."/>
            <person name="Brun A."/>
            <person name="Danchin E.G.J."/>
            <person name="Duchaussoy F."/>
            <person name="Gibon J."/>
            <person name="Kohler A."/>
            <person name="Lindquist E."/>
            <person name="Pereda V."/>
            <person name="Salamov A."/>
            <person name="Shapiro H.J."/>
            <person name="Wuyts J."/>
            <person name="Blaudez D."/>
            <person name="Buee M."/>
            <person name="Brokstein P."/>
            <person name="Canbaeck B."/>
            <person name="Cohen D."/>
            <person name="Courty P.E."/>
            <person name="Coutinho P.M."/>
            <person name="Delaruelle C."/>
            <person name="Detter J.C."/>
            <person name="Deveau A."/>
            <person name="DiFazio S."/>
            <person name="Duplessis S."/>
            <person name="Fraissinet-Tachet L."/>
            <person name="Lucic E."/>
            <person name="Frey-Klett P."/>
            <person name="Fourrey C."/>
            <person name="Feussner I."/>
            <person name="Gay G."/>
            <person name="Grimwood J."/>
            <person name="Hoegger P.J."/>
            <person name="Jain P."/>
            <person name="Kilaru S."/>
            <person name="Labbe J."/>
            <person name="Lin Y.C."/>
            <person name="Legue V."/>
            <person name="Le Tacon F."/>
            <person name="Marmeisse R."/>
            <person name="Melayah D."/>
            <person name="Montanini B."/>
            <person name="Muratet M."/>
            <person name="Nehls U."/>
            <person name="Niculita-Hirzel H."/>
            <person name="Oudot-Le Secq M.P."/>
            <person name="Peter M."/>
            <person name="Quesneville H."/>
            <person name="Rajashekar B."/>
            <person name="Reich M."/>
            <person name="Rouhier N."/>
            <person name="Schmutz J."/>
            <person name="Yin T."/>
            <person name="Chalot M."/>
            <person name="Henrissat B."/>
            <person name="Kuees U."/>
            <person name="Lucas S."/>
            <person name="Van de Peer Y."/>
            <person name="Podila G.K."/>
            <person name="Polle A."/>
            <person name="Pukkila P.J."/>
            <person name="Richardson P.M."/>
            <person name="Rouze P."/>
            <person name="Sanders I.R."/>
            <person name="Stajich J.E."/>
            <person name="Tunlid A."/>
            <person name="Tuskan G."/>
            <person name="Grigoriev I.V."/>
        </authorList>
    </citation>
    <scope>NUCLEOTIDE SEQUENCE [LARGE SCALE GENOMIC DNA]</scope>
    <source>
        <strain evidence="3">S238N-H82 / ATCC MYA-4686</strain>
    </source>
</reference>